<accession>A0A8J7PR88</accession>
<dbReference type="InterPro" id="IPR017871">
    <property type="entry name" value="ABC_transporter-like_CS"/>
</dbReference>
<evidence type="ECO:0000313" key="4">
    <source>
        <dbReference type="EMBL" id="MBN9413157.1"/>
    </source>
</evidence>
<dbReference type="GO" id="GO:0005886">
    <property type="term" value="C:plasma membrane"/>
    <property type="evidence" value="ECO:0007669"/>
    <property type="project" value="TreeGrafter"/>
</dbReference>
<dbReference type="InterPro" id="IPR003439">
    <property type="entry name" value="ABC_transporter-like_ATP-bd"/>
</dbReference>
<dbReference type="Gene3D" id="3.40.50.300">
    <property type="entry name" value="P-loop containing nucleotide triphosphate hydrolases"/>
    <property type="match status" value="1"/>
</dbReference>
<dbReference type="GO" id="GO:0022857">
    <property type="term" value="F:transmembrane transporter activity"/>
    <property type="evidence" value="ECO:0007669"/>
    <property type="project" value="TreeGrafter"/>
</dbReference>
<name>A0A8J7PR88_9PROT</name>
<protein>
    <submittedName>
        <fullName evidence="4">ATP-binding cassette domain-containing protein</fullName>
    </submittedName>
</protein>
<evidence type="ECO:0000259" key="3">
    <source>
        <dbReference type="PROSITE" id="PS50893"/>
    </source>
</evidence>
<comment type="caution">
    <text evidence="4">The sequence shown here is derived from an EMBL/GenBank/DDBJ whole genome shotgun (WGS) entry which is preliminary data.</text>
</comment>
<feature type="domain" description="ABC transporter" evidence="3">
    <location>
        <begin position="10"/>
        <end position="238"/>
    </location>
</feature>
<dbReference type="InterPro" id="IPR003593">
    <property type="entry name" value="AAA+_ATPase"/>
</dbReference>
<keyword evidence="1" id="KW-0547">Nucleotide-binding</keyword>
<dbReference type="PANTHER" id="PTHR24220:SF470">
    <property type="entry name" value="CELL DIVISION ATP-BINDING PROTEIN FTSE"/>
    <property type="match status" value="1"/>
</dbReference>
<organism evidence="4 5">
    <name type="scientific">Candidatus Paracaedimonas acanthamoebae</name>
    <dbReference type="NCBI Taxonomy" id="244581"/>
    <lineage>
        <taxon>Bacteria</taxon>
        <taxon>Pseudomonadati</taxon>
        <taxon>Pseudomonadota</taxon>
        <taxon>Alphaproteobacteria</taxon>
        <taxon>Holosporales</taxon>
        <taxon>Caedimonadaceae</taxon>
        <taxon>Candidatus Paracaedimonas</taxon>
    </lineage>
</organism>
<dbReference type="SMART" id="SM00382">
    <property type="entry name" value="AAA"/>
    <property type="match status" value="1"/>
</dbReference>
<dbReference type="SUPFAM" id="SSF52540">
    <property type="entry name" value="P-loop containing nucleoside triphosphate hydrolases"/>
    <property type="match status" value="1"/>
</dbReference>
<dbReference type="Proteomes" id="UP000664414">
    <property type="component" value="Unassembled WGS sequence"/>
</dbReference>
<dbReference type="GO" id="GO:0005524">
    <property type="term" value="F:ATP binding"/>
    <property type="evidence" value="ECO:0007669"/>
    <property type="project" value="UniProtKB-KW"/>
</dbReference>
<reference evidence="4" key="1">
    <citation type="submission" date="2021-02" db="EMBL/GenBank/DDBJ databases">
        <title>Thiocyanate and organic carbon inputs drive convergent selection for specific autotrophic Afipia and Thiobacillus strains within complex microbiomes.</title>
        <authorList>
            <person name="Huddy R.J."/>
            <person name="Sachdeva R."/>
            <person name="Kadzinga F."/>
            <person name="Kantor R.S."/>
            <person name="Harrison S.T.L."/>
            <person name="Banfield J.F."/>
        </authorList>
    </citation>
    <scope>NUCLEOTIDE SEQUENCE</scope>
    <source>
        <strain evidence="4">SCN18_10_11_15_R4_P_38_20</strain>
    </source>
</reference>
<sequence>MRGKKVHSIVQFERVSLKYDQGPSVLEDVSFKLSPGTFHYLTGASGAGKSSLLKLIYKGFKEYRGTIQVFGNDLRYMKNQAVSLYRQKIGIIFQDFLLLEHLTTLDNIALPLRLRGDGWLHSQKKARQMMEWIGLGGFEEAMPSTLSGGQKQRAVIARSVMNKPKLLLADEPTGNLDDENAAKLLYLFEELNRGGITIIMATHNKDLTTEFPHPIIRLAEGQISIHPSFRCESSVNNV</sequence>
<dbReference type="PROSITE" id="PS50893">
    <property type="entry name" value="ABC_TRANSPORTER_2"/>
    <property type="match status" value="1"/>
</dbReference>
<evidence type="ECO:0000256" key="1">
    <source>
        <dbReference type="ARBA" id="ARBA00022741"/>
    </source>
</evidence>
<keyword evidence="2 4" id="KW-0067">ATP-binding</keyword>
<proteinExistence type="predicted"/>
<evidence type="ECO:0000256" key="2">
    <source>
        <dbReference type="ARBA" id="ARBA00022840"/>
    </source>
</evidence>
<dbReference type="InterPro" id="IPR027417">
    <property type="entry name" value="P-loop_NTPase"/>
</dbReference>
<evidence type="ECO:0000313" key="5">
    <source>
        <dbReference type="Proteomes" id="UP000664414"/>
    </source>
</evidence>
<dbReference type="PANTHER" id="PTHR24220">
    <property type="entry name" value="IMPORT ATP-BINDING PROTEIN"/>
    <property type="match status" value="1"/>
</dbReference>
<dbReference type="InterPro" id="IPR015854">
    <property type="entry name" value="ABC_transpr_LolD-like"/>
</dbReference>
<dbReference type="GO" id="GO:0016887">
    <property type="term" value="F:ATP hydrolysis activity"/>
    <property type="evidence" value="ECO:0007669"/>
    <property type="project" value="InterPro"/>
</dbReference>
<dbReference type="AlphaFoldDB" id="A0A8J7PR88"/>
<dbReference type="Pfam" id="PF00005">
    <property type="entry name" value="ABC_tran"/>
    <property type="match status" value="1"/>
</dbReference>
<dbReference type="PROSITE" id="PS00211">
    <property type="entry name" value="ABC_TRANSPORTER_1"/>
    <property type="match status" value="1"/>
</dbReference>
<gene>
    <name evidence="4" type="ORF">J0H12_04455</name>
</gene>
<dbReference type="EMBL" id="JAFKGL010000017">
    <property type="protein sequence ID" value="MBN9413157.1"/>
    <property type="molecule type" value="Genomic_DNA"/>
</dbReference>